<sequence length="151" mass="17922">MIHNISGLLDHIENEDEKQYNVSDESKICRNNCEEKIVEKIQEKEPLSGGDGYLEDLTNNKSGDSDDQMEIEDTQTDDYQPNESDLEEDRDDRILENDLQLRTRKKRHQVKLEDWKINKSKTRRKLGQEYLGKKKLNDGKWKYALKKHQEK</sequence>
<evidence type="ECO:0000313" key="2">
    <source>
        <dbReference type="EMBL" id="JAT35942.1"/>
    </source>
</evidence>
<protein>
    <submittedName>
        <fullName evidence="2">Uncharacterized protein</fullName>
    </submittedName>
</protein>
<feature type="region of interest" description="Disordered" evidence="1">
    <location>
        <begin position="40"/>
        <end position="94"/>
    </location>
</feature>
<reference evidence="2" key="1">
    <citation type="submission" date="2015-11" db="EMBL/GenBank/DDBJ databases">
        <title>De novo transcriptome assembly of four potential Pierce s Disease insect vectors from Arizona vineyards.</title>
        <authorList>
            <person name="Tassone E.E."/>
        </authorList>
    </citation>
    <scope>NUCLEOTIDE SEQUENCE</scope>
</reference>
<name>A0A1B6MJ65_9HEMI</name>
<organism evidence="2">
    <name type="scientific">Graphocephala atropunctata</name>
    <dbReference type="NCBI Taxonomy" id="36148"/>
    <lineage>
        <taxon>Eukaryota</taxon>
        <taxon>Metazoa</taxon>
        <taxon>Ecdysozoa</taxon>
        <taxon>Arthropoda</taxon>
        <taxon>Hexapoda</taxon>
        <taxon>Insecta</taxon>
        <taxon>Pterygota</taxon>
        <taxon>Neoptera</taxon>
        <taxon>Paraneoptera</taxon>
        <taxon>Hemiptera</taxon>
        <taxon>Auchenorrhyncha</taxon>
        <taxon>Membracoidea</taxon>
        <taxon>Cicadellidae</taxon>
        <taxon>Cicadellinae</taxon>
        <taxon>Cicadellini</taxon>
        <taxon>Graphocephala</taxon>
    </lineage>
</organism>
<evidence type="ECO:0000256" key="1">
    <source>
        <dbReference type="SAM" id="MobiDB-lite"/>
    </source>
</evidence>
<dbReference type="AlphaFoldDB" id="A0A1B6MJ65"/>
<proteinExistence type="predicted"/>
<dbReference type="EMBL" id="GEBQ01004035">
    <property type="protein sequence ID" value="JAT35942.1"/>
    <property type="molecule type" value="Transcribed_RNA"/>
</dbReference>
<gene>
    <name evidence="2" type="ORF">g.6572</name>
</gene>
<accession>A0A1B6MJ65</accession>
<feature type="compositionally biased region" description="Acidic residues" evidence="1">
    <location>
        <begin position="65"/>
        <end position="76"/>
    </location>
</feature>